<dbReference type="GO" id="GO:0005891">
    <property type="term" value="C:voltage-gated calcium channel complex"/>
    <property type="evidence" value="ECO:0007669"/>
    <property type="project" value="TreeGrafter"/>
</dbReference>
<name>A0A7S1UP04_9STRA</name>
<keyword evidence="3" id="KW-0732">Signal</keyword>
<feature type="chain" id="PRO_5030816344" description="VWFA domain-containing protein" evidence="3">
    <location>
        <begin position="27"/>
        <end position="748"/>
    </location>
</feature>
<dbReference type="GO" id="GO:0005245">
    <property type="term" value="F:voltage-gated calcium channel activity"/>
    <property type="evidence" value="ECO:0007669"/>
    <property type="project" value="TreeGrafter"/>
</dbReference>
<evidence type="ECO:0000256" key="2">
    <source>
        <dbReference type="SAM" id="Phobius"/>
    </source>
</evidence>
<feature type="signal peptide" evidence="3">
    <location>
        <begin position="1"/>
        <end position="26"/>
    </location>
</feature>
<evidence type="ECO:0000313" key="5">
    <source>
        <dbReference type="EMBL" id="CAD9273695.1"/>
    </source>
</evidence>
<dbReference type="InterPro" id="IPR002035">
    <property type="entry name" value="VWF_A"/>
</dbReference>
<dbReference type="InterPro" id="IPR036465">
    <property type="entry name" value="vWFA_dom_sf"/>
</dbReference>
<keyword evidence="2" id="KW-0812">Transmembrane</keyword>
<evidence type="ECO:0000259" key="4">
    <source>
        <dbReference type="PROSITE" id="PS50234"/>
    </source>
</evidence>
<feature type="compositionally biased region" description="Polar residues" evidence="1">
    <location>
        <begin position="621"/>
        <end position="632"/>
    </location>
</feature>
<dbReference type="SMART" id="SM00327">
    <property type="entry name" value="VWA"/>
    <property type="match status" value="1"/>
</dbReference>
<keyword evidence="2" id="KW-1133">Transmembrane helix</keyword>
<sequence>MMYPPCTSFDAVFVVFICFFVVLVAAQTSTSTPDLLNTRLFQKLEEDCLEFARQVEEAYEFNNRCDASILQTCDRSNHDECNTIFPNLTCQNKGHDLETLVCAEAGQCMTSGFDTSQSVIRLPPYVTLTEDGNPDPSNTEVIETICFTQQLDPWFQEKRDEDLEFYQGYGIDPPQMHYGDRNGVFRLYPARHSDICHEYDPTIRPWFVAGSSGPKNLVLVLDTSGSMARDCSTCLSSMQEAAKRVVNSLSVGDYVAIVTFNSDATLHADPETGFLYRATKSNKEQLVQAIDNLTAVGGTNFYDPLEMAFDALDRTIENEVAANCNSAILFLTDGRVSSGGDVGDTTGLSSEDVTLLREDAVLDLVQQRMANSTHKSQIHGALTNQVLFFSYSIDGADSELHEFPKRLACDATEVGVWSKVVRPDQIIDSLSSYYLLFSSGLADGKNSNFTTWVEPYKFASTQITGTTISSPVFDRSVDPPVFLGVVGIDLPMSAINRALGVSSEAGTNDLPTEEIFKAASFKCPALELSPCLMESFRMVSGEESMCERNNFTSCDLVRVTTTMCPHAMDYTAHPLVDAIHQGLPSDMDRLCCEIPPDICMEETSPTASPTASSSGSNTGNKNDTVAKNTDQQSKNDRNTNMIIWVTIAVLVPLVVLVLVVLWVMAIRRRRPSTMPRRRRPSTNAAPVPCVNAIPVLPQEEAAPESSLSLNATGDENVTGAENGRMTRRPQASTGASAKKELALSDTEG</sequence>
<dbReference type="PANTHER" id="PTHR10166">
    <property type="entry name" value="VOLTAGE-DEPENDENT CALCIUM CHANNEL SUBUNIT ALPHA-2/DELTA-RELATED"/>
    <property type="match status" value="1"/>
</dbReference>
<organism evidence="5">
    <name type="scientific">Grammatophora oceanica</name>
    <dbReference type="NCBI Taxonomy" id="210454"/>
    <lineage>
        <taxon>Eukaryota</taxon>
        <taxon>Sar</taxon>
        <taxon>Stramenopiles</taxon>
        <taxon>Ochrophyta</taxon>
        <taxon>Bacillariophyta</taxon>
        <taxon>Fragilariophyceae</taxon>
        <taxon>Fragilariophycidae</taxon>
        <taxon>Rhabdonematales</taxon>
        <taxon>Grammatophoraceae</taxon>
        <taxon>Grammatophora</taxon>
    </lineage>
</organism>
<dbReference type="Gene3D" id="3.40.50.410">
    <property type="entry name" value="von Willebrand factor, type A domain"/>
    <property type="match status" value="1"/>
</dbReference>
<evidence type="ECO:0000256" key="1">
    <source>
        <dbReference type="SAM" id="MobiDB-lite"/>
    </source>
</evidence>
<feature type="region of interest" description="Disordered" evidence="1">
    <location>
        <begin position="671"/>
        <end position="690"/>
    </location>
</feature>
<feature type="transmembrane region" description="Helical" evidence="2">
    <location>
        <begin position="641"/>
        <end position="666"/>
    </location>
</feature>
<dbReference type="PANTHER" id="PTHR10166:SF37">
    <property type="entry name" value="STOLID, ISOFORM H"/>
    <property type="match status" value="1"/>
</dbReference>
<accession>A0A7S1UP04</accession>
<dbReference type="EMBL" id="HBGK01004903">
    <property type="protein sequence ID" value="CAD9273695.1"/>
    <property type="molecule type" value="Transcribed_RNA"/>
</dbReference>
<feature type="region of interest" description="Disordered" evidence="1">
    <location>
        <begin position="700"/>
        <end position="748"/>
    </location>
</feature>
<dbReference type="SUPFAM" id="SSF53300">
    <property type="entry name" value="vWA-like"/>
    <property type="match status" value="1"/>
</dbReference>
<keyword evidence="2" id="KW-0472">Membrane</keyword>
<dbReference type="Pfam" id="PF13519">
    <property type="entry name" value="VWA_2"/>
    <property type="match status" value="1"/>
</dbReference>
<reference evidence="5" key="1">
    <citation type="submission" date="2021-01" db="EMBL/GenBank/DDBJ databases">
        <authorList>
            <person name="Corre E."/>
            <person name="Pelletier E."/>
            <person name="Niang G."/>
            <person name="Scheremetjew M."/>
            <person name="Finn R."/>
            <person name="Kale V."/>
            <person name="Holt S."/>
            <person name="Cochrane G."/>
            <person name="Meng A."/>
            <person name="Brown T."/>
            <person name="Cohen L."/>
        </authorList>
    </citation>
    <scope>NUCLEOTIDE SEQUENCE</scope>
    <source>
        <strain evidence="5">CCMP 410</strain>
    </source>
</reference>
<dbReference type="PROSITE" id="PS50234">
    <property type="entry name" value="VWFA"/>
    <property type="match status" value="1"/>
</dbReference>
<proteinExistence type="predicted"/>
<dbReference type="Gene3D" id="3.30.450.20">
    <property type="entry name" value="PAS domain"/>
    <property type="match status" value="1"/>
</dbReference>
<feature type="domain" description="VWFA" evidence="4">
    <location>
        <begin position="216"/>
        <end position="407"/>
    </location>
</feature>
<gene>
    <name evidence="5" type="ORF">GOCE00092_LOCUS2603</name>
</gene>
<evidence type="ECO:0000256" key="3">
    <source>
        <dbReference type="SAM" id="SignalP"/>
    </source>
</evidence>
<feature type="region of interest" description="Disordered" evidence="1">
    <location>
        <begin position="602"/>
        <end position="633"/>
    </location>
</feature>
<protein>
    <recommendedName>
        <fullName evidence="4">VWFA domain-containing protein</fullName>
    </recommendedName>
</protein>
<dbReference type="InterPro" id="IPR051173">
    <property type="entry name" value="Ca_channel_alpha-2/delta"/>
</dbReference>
<feature type="compositionally biased region" description="Low complexity" evidence="1">
    <location>
        <begin position="603"/>
        <end position="620"/>
    </location>
</feature>
<dbReference type="AlphaFoldDB" id="A0A7S1UP04"/>
<feature type="compositionally biased region" description="Basic residues" evidence="1">
    <location>
        <begin position="671"/>
        <end position="680"/>
    </location>
</feature>
<feature type="compositionally biased region" description="Polar residues" evidence="1">
    <location>
        <begin position="705"/>
        <end position="715"/>
    </location>
</feature>